<evidence type="ECO:0000256" key="4">
    <source>
        <dbReference type="ARBA" id="ARBA00008773"/>
    </source>
</evidence>
<dbReference type="InterPro" id="IPR003029">
    <property type="entry name" value="S1_domain"/>
</dbReference>
<dbReference type="Gene3D" id="1.20.58.1040">
    <property type="match status" value="1"/>
</dbReference>
<dbReference type="SUPFAM" id="SSF51445">
    <property type="entry name" value="(Trans)glycosidases"/>
    <property type="match status" value="1"/>
</dbReference>
<dbReference type="GO" id="GO:0003676">
    <property type="term" value="F:nucleic acid binding"/>
    <property type="evidence" value="ECO:0007669"/>
    <property type="project" value="InterPro"/>
</dbReference>
<dbReference type="GO" id="GO:0098552">
    <property type="term" value="C:side of membrane"/>
    <property type="evidence" value="ECO:0007669"/>
    <property type="project" value="UniProtKB-KW"/>
</dbReference>
<evidence type="ECO:0000256" key="8">
    <source>
        <dbReference type="ARBA" id="ARBA00022622"/>
    </source>
</evidence>
<evidence type="ECO:0000256" key="10">
    <source>
        <dbReference type="ARBA" id="ARBA00022801"/>
    </source>
</evidence>
<dbReference type="GO" id="GO:0006351">
    <property type="term" value="P:DNA-templated transcription"/>
    <property type="evidence" value="ECO:0007669"/>
    <property type="project" value="InterPro"/>
</dbReference>
<dbReference type="GO" id="GO:0006952">
    <property type="term" value="P:defense response"/>
    <property type="evidence" value="ECO:0007669"/>
    <property type="project" value="UniProtKB-KW"/>
</dbReference>
<dbReference type="GO" id="GO:0055029">
    <property type="term" value="C:nuclear DNA-directed RNA polymerase complex"/>
    <property type="evidence" value="ECO:0007669"/>
    <property type="project" value="UniProtKB-ARBA"/>
</dbReference>
<evidence type="ECO:0000256" key="16">
    <source>
        <dbReference type="RuleBase" id="RU004335"/>
    </source>
</evidence>
<protein>
    <recommendedName>
        <fullName evidence="6">glucan endo-1,3-beta-D-glucosidase</fullName>
        <ecNumber evidence="6">3.2.1.39</ecNumber>
    </recommendedName>
</protein>
<dbReference type="InterPro" id="IPR036898">
    <property type="entry name" value="RNA_pol_Rpb7-like_N_sf"/>
</dbReference>
<gene>
    <name evidence="19" type="ORF">Scaly_0401500</name>
</gene>
<dbReference type="InterPro" id="IPR005576">
    <property type="entry name" value="Rpb7-like_N"/>
</dbReference>
<proteinExistence type="inferred from homology"/>
<dbReference type="SMART" id="SM00768">
    <property type="entry name" value="X8"/>
    <property type="match status" value="1"/>
</dbReference>
<dbReference type="InterPro" id="IPR000490">
    <property type="entry name" value="Glyco_hydro_17"/>
</dbReference>
<evidence type="ECO:0000256" key="6">
    <source>
        <dbReference type="ARBA" id="ARBA00012780"/>
    </source>
</evidence>
<dbReference type="InterPro" id="IPR017853">
    <property type="entry name" value="GH"/>
</dbReference>
<keyword evidence="8" id="KW-0449">Lipoprotein</keyword>
<evidence type="ECO:0000256" key="2">
    <source>
        <dbReference type="ARBA" id="ARBA00004123"/>
    </source>
</evidence>
<dbReference type="CDD" id="cd04462">
    <property type="entry name" value="S1_RNAPII_Rpb7"/>
    <property type="match status" value="1"/>
</dbReference>
<dbReference type="FunFam" id="3.20.20.80:FF:000002">
    <property type="entry name" value="Glucan endo-1,3-beta-glucosidase 3"/>
    <property type="match status" value="1"/>
</dbReference>
<dbReference type="InterPro" id="IPR012946">
    <property type="entry name" value="X8"/>
</dbReference>
<reference evidence="19" key="1">
    <citation type="submission" date="2020-06" db="EMBL/GenBank/DDBJ databases">
        <authorList>
            <person name="Li T."/>
            <person name="Hu X."/>
            <person name="Zhang T."/>
            <person name="Song X."/>
            <person name="Zhang H."/>
            <person name="Dai N."/>
            <person name="Sheng W."/>
            <person name="Hou X."/>
            <person name="Wei L."/>
        </authorList>
    </citation>
    <scope>NUCLEOTIDE SEQUENCE</scope>
    <source>
        <strain evidence="19">KEN8</strain>
        <tissue evidence="19">Leaf</tissue>
    </source>
</reference>
<evidence type="ECO:0000256" key="3">
    <source>
        <dbReference type="ARBA" id="ARBA00004609"/>
    </source>
</evidence>
<dbReference type="Pfam" id="PF00332">
    <property type="entry name" value="Glyco_hydro_17"/>
    <property type="match status" value="1"/>
</dbReference>
<keyword evidence="8" id="KW-0325">Glycoprotein</keyword>
<dbReference type="InterPro" id="IPR044965">
    <property type="entry name" value="Glyco_hydro_17_plant"/>
</dbReference>
<dbReference type="FunFam" id="1.20.58.1040:FF:000003">
    <property type="entry name" value="glucan endo-1,3-beta-glucosidase 7"/>
    <property type="match status" value="1"/>
</dbReference>
<keyword evidence="7" id="KW-0240">DNA-directed RNA polymerase</keyword>
<evidence type="ECO:0000256" key="7">
    <source>
        <dbReference type="ARBA" id="ARBA00022478"/>
    </source>
</evidence>
<dbReference type="GO" id="GO:0042973">
    <property type="term" value="F:glucan endo-1,3-beta-D-glucosidase activity"/>
    <property type="evidence" value="ECO:0007669"/>
    <property type="project" value="UniProtKB-EC"/>
</dbReference>
<evidence type="ECO:0000256" key="17">
    <source>
        <dbReference type="RuleBase" id="RU004336"/>
    </source>
</evidence>
<dbReference type="PROSITE" id="PS00587">
    <property type="entry name" value="GLYCOSYL_HYDROL_F17"/>
    <property type="match status" value="1"/>
</dbReference>
<evidence type="ECO:0000256" key="9">
    <source>
        <dbReference type="ARBA" id="ARBA00022729"/>
    </source>
</evidence>
<keyword evidence="10 17" id="KW-0378">Hydrolase</keyword>
<dbReference type="CDD" id="cd04329">
    <property type="entry name" value="RNAP_II_Rpb7_N"/>
    <property type="match status" value="1"/>
</dbReference>
<reference evidence="19" key="2">
    <citation type="journal article" date="2024" name="Plant">
        <title>Genomic evolution and insights into agronomic trait innovations of Sesamum species.</title>
        <authorList>
            <person name="Miao H."/>
            <person name="Wang L."/>
            <person name="Qu L."/>
            <person name="Liu H."/>
            <person name="Sun Y."/>
            <person name="Le M."/>
            <person name="Wang Q."/>
            <person name="Wei S."/>
            <person name="Zheng Y."/>
            <person name="Lin W."/>
            <person name="Duan Y."/>
            <person name="Cao H."/>
            <person name="Xiong S."/>
            <person name="Wang X."/>
            <person name="Wei L."/>
            <person name="Li C."/>
            <person name="Ma Q."/>
            <person name="Ju M."/>
            <person name="Zhao R."/>
            <person name="Li G."/>
            <person name="Mu C."/>
            <person name="Tian Q."/>
            <person name="Mei H."/>
            <person name="Zhang T."/>
            <person name="Gao T."/>
            <person name="Zhang H."/>
        </authorList>
    </citation>
    <scope>NUCLEOTIDE SEQUENCE</scope>
    <source>
        <strain evidence="19">KEN8</strain>
    </source>
</reference>
<dbReference type="Pfam" id="PF03876">
    <property type="entry name" value="SHS2_Rpb7-N"/>
    <property type="match status" value="1"/>
</dbReference>
<evidence type="ECO:0000313" key="19">
    <source>
        <dbReference type="EMBL" id="KAL0390444.1"/>
    </source>
</evidence>
<dbReference type="AlphaFoldDB" id="A0AAW2SDF4"/>
<dbReference type="GO" id="GO:0005886">
    <property type="term" value="C:plasma membrane"/>
    <property type="evidence" value="ECO:0007669"/>
    <property type="project" value="UniProtKB-SubCell"/>
</dbReference>
<dbReference type="EC" id="3.2.1.39" evidence="6"/>
<dbReference type="EMBL" id="JACGWM010000002">
    <property type="protein sequence ID" value="KAL0390444.1"/>
    <property type="molecule type" value="Genomic_DNA"/>
</dbReference>
<dbReference type="SUPFAM" id="SSF50249">
    <property type="entry name" value="Nucleic acid-binding proteins"/>
    <property type="match status" value="1"/>
</dbReference>
<evidence type="ECO:0000259" key="18">
    <source>
        <dbReference type="SMART" id="SM00768"/>
    </source>
</evidence>
<dbReference type="FunFam" id="2.40.50.140:FF:000043">
    <property type="entry name" value="DNA-directed RNA polymerase II subunit RPB7"/>
    <property type="match status" value="1"/>
</dbReference>
<comment type="similarity">
    <text evidence="4 16">Belongs to the glycosyl hydrolase 17 family.</text>
</comment>
<comment type="catalytic activity">
    <reaction evidence="1">
        <text>Hydrolysis of (1-&gt;3)-beta-D-glucosidic linkages in (1-&gt;3)-beta-D-glucans.</text>
        <dbReference type="EC" id="3.2.1.39"/>
    </reaction>
</comment>
<evidence type="ECO:0000256" key="1">
    <source>
        <dbReference type="ARBA" id="ARBA00000382"/>
    </source>
</evidence>
<organism evidence="19">
    <name type="scientific">Sesamum calycinum</name>
    <dbReference type="NCBI Taxonomy" id="2727403"/>
    <lineage>
        <taxon>Eukaryota</taxon>
        <taxon>Viridiplantae</taxon>
        <taxon>Streptophyta</taxon>
        <taxon>Embryophyta</taxon>
        <taxon>Tracheophyta</taxon>
        <taxon>Spermatophyta</taxon>
        <taxon>Magnoliopsida</taxon>
        <taxon>eudicotyledons</taxon>
        <taxon>Gunneridae</taxon>
        <taxon>Pentapetalae</taxon>
        <taxon>asterids</taxon>
        <taxon>lamiids</taxon>
        <taxon>Lamiales</taxon>
        <taxon>Pedaliaceae</taxon>
        <taxon>Sesamum</taxon>
    </lineage>
</organism>
<dbReference type="InterPro" id="IPR012340">
    <property type="entry name" value="NA-bd_OB-fold"/>
</dbReference>
<keyword evidence="8" id="KW-0472">Membrane</keyword>
<dbReference type="Gene3D" id="2.40.50.140">
    <property type="entry name" value="Nucleic acid-binding proteins"/>
    <property type="match status" value="1"/>
</dbReference>
<name>A0AAW2SDF4_9LAMI</name>
<dbReference type="PANTHER" id="PTHR32227">
    <property type="entry name" value="GLUCAN ENDO-1,3-BETA-GLUCOSIDASE BG1-RELATED-RELATED"/>
    <property type="match status" value="1"/>
</dbReference>
<dbReference type="Pfam" id="PF00575">
    <property type="entry name" value="S1"/>
    <property type="match status" value="1"/>
</dbReference>
<comment type="caution">
    <text evidence="19">The sequence shown here is derived from an EMBL/GenBank/DDBJ whole genome shotgun (WGS) entry which is preliminary data.</text>
</comment>
<keyword evidence="8" id="KW-0336">GPI-anchor</keyword>
<evidence type="ECO:0000256" key="15">
    <source>
        <dbReference type="ARBA" id="ARBA00023295"/>
    </source>
</evidence>
<keyword evidence="12" id="KW-1015">Disulfide bond</keyword>
<evidence type="ECO:0000256" key="11">
    <source>
        <dbReference type="ARBA" id="ARBA00022821"/>
    </source>
</evidence>
<accession>A0AAW2SDF4</accession>
<keyword evidence="15 17" id="KW-0326">Glycosidase</keyword>
<comment type="subcellular location">
    <subcellularLocation>
        <location evidence="3">Cell membrane</location>
        <topology evidence="3">Lipid-anchor</topology>
        <topology evidence="3">GPI-anchor</topology>
    </subcellularLocation>
    <subcellularLocation>
        <location evidence="2">Nucleus</location>
    </subcellularLocation>
</comment>
<dbReference type="FunFam" id="3.30.1490.120:FF:000001">
    <property type="entry name" value="DNA-directed RNA polymerase II subunit RPB7"/>
    <property type="match status" value="1"/>
</dbReference>
<comment type="similarity">
    <text evidence="5">Belongs to the eukaryotic RPB7/RPC8 RNA polymerase subunit family.</text>
</comment>
<keyword evidence="14" id="KW-0539">Nucleus</keyword>
<keyword evidence="13" id="KW-0804">Transcription</keyword>
<keyword evidence="11" id="KW-0611">Plant defense</keyword>
<dbReference type="Gene3D" id="3.20.20.80">
    <property type="entry name" value="Glycosidases"/>
    <property type="match status" value="1"/>
</dbReference>
<keyword evidence="9" id="KW-0732">Signal</keyword>
<evidence type="ECO:0000256" key="12">
    <source>
        <dbReference type="ARBA" id="ARBA00023157"/>
    </source>
</evidence>
<feature type="domain" description="X8" evidence="18">
    <location>
        <begin position="422"/>
        <end position="506"/>
    </location>
</feature>
<evidence type="ECO:0000256" key="5">
    <source>
        <dbReference type="ARBA" id="ARBA00009307"/>
    </source>
</evidence>
<evidence type="ECO:0000256" key="13">
    <source>
        <dbReference type="ARBA" id="ARBA00023163"/>
    </source>
</evidence>
<dbReference type="GO" id="GO:0005975">
    <property type="term" value="P:carbohydrate metabolic process"/>
    <property type="evidence" value="ECO:0007669"/>
    <property type="project" value="InterPro"/>
</dbReference>
<sequence length="705" mass="77741">MEEIKRQKVDAVLFLDQINKEKWTVSHDGGWRCGILTTNISECINGVLKGLAVCWVFISWQQKVVGIQSRNTVTLNSPHRSLQGARMDMGLTPVLSKLPTENAHVVAAFITDQTTIDKVKIFDANPDIIKAFANTNISLTITVPNDAVLAVAKPSAAHSWVANNVIPFYPATKIRRIAVGNEILATGDKNLIAHLLPAMKAIYSALESANIGNDIQVSTPHSLGILSISNPPSSGRFRRGYDRVIFAPILEFHRQTRSPFMVCPYPYFGFTEETLNYALFQPNAGVFDKATGLNYTNMFDGQMDAVYSAMKRMGYGDVDIVVAETGWPSAGDPTEQGVSLDNAVSYNANLVKHVSSGVGTPLMPNRTFETYIFALFNEDLKPSTSERNFGLFRPDLQPVYDVGLLRNPQSAVPIPSPLMGKTWCVPKADATDGALQSNIDFVCGSGVVDCKPIQDGGPCFQPDTVRSHAAYAMNAYYQATGRNDFDCDFVDTGVVTTSDPSSRRRILEGNSFLLEIEINRKKRKEKEMFFHIVLERNMQLHPRHFGRDLRDKLVAKLMKDVEGTCSGRHGFIVAITGIESVGKGLIRDGTGFVTFPVKYQCVVFRPFKGEILEAVVTMVNKMGFFAEAGPVQIFVSNHLIPDDMEFQSGDIPNYTTSDGSVKIQKDSEVRLKIIGTRVDATEIGQFTLIFVMLSAISIQTTNCVL</sequence>
<evidence type="ECO:0000256" key="14">
    <source>
        <dbReference type="ARBA" id="ARBA00023242"/>
    </source>
</evidence>
<dbReference type="SUPFAM" id="SSF88798">
    <property type="entry name" value="N-terminal, heterodimerisation domain of RBP7 (RpoE)"/>
    <property type="match status" value="1"/>
</dbReference>
<dbReference type="Pfam" id="PF07983">
    <property type="entry name" value="X8"/>
    <property type="match status" value="1"/>
</dbReference>
<dbReference type="Gene3D" id="3.30.1490.120">
    <property type="entry name" value="RNA polymerase Rpb7-like, N-terminal domain"/>
    <property type="match status" value="1"/>
</dbReference>